<dbReference type="PANTHER" id="PTHR11080">
    <property type="entry name" value="PYRAZINAMIDASE/NICOTINAMIDASE"/>
    <property type="match status" value="1"/>
</dbReference>
<dbReference type="GO" id="GO:0046872">
    <property type="term" value="F:metal ion binding"/>
    <property type="evidence" value="ECO:0007669"/>
    <property type="project" value="UniProtKB-KW"/>
</dbReference>
<keyword evidence="3" id="KW-0479">Metal-binding</keyword>
<comment type="similarity">
    <text evidence="1">Belongs to the isochorismatase family.</text>
</comment>
<dbReference type="Gene3D" id="3.40.50.850">
    <property type="entry name" value="Isochorismatase-like"/>
    <property type="match status" value="1"/>
</dbReference>
<sequence>MDVLVVVDCQNDFIDGSLGCYHSKEAVENIVKYIKENKIKPVYSMDWHSRENKSFKENGGIWPVHCVRDTHGSELSKVFYEKLDGEDIPNGENTFKKGIDDVVEEYSAFNAKNSHGTKINELDADTFYVCGIASEFCVRETVLELKNHGKNVVLLEDLVGYVDEENHKKNIEELKNMGVKVL</sequence>
<dbReference type="EMBL" id="AEEH01000028">
    <property type="protein sequence ID" value="EFM25687.1"/>
    <property type="molecule type" value="Genomic_DNA"/>
</dbReference>
<dbReference type="OrthoDB" id="9796485at2"/>
<dbReference type="AlphaFoldDB" id="E0NKR0"/>
<organism evidence="9 10">
    <name type="scientific">Peptoniphilus duerdenii ATCC BAA-1640</name>
    <dbReference type="NCBI Taxonomy" id="862517"/>
    <lineage>
        <taxon>Bacteria</taxon>
        <taxon>Bacillati</taxon>
        <taxon>Bacillota</taxon>
        <taxon>Tissierellia</taxon>
        <taxon>Tissierellales</taxon>
        <taxon>Peptoniphilaceae</taxon>
        <taxon>Peptoniphilus</taxon>
    </lineage>
</organism>
<evidence type="ECO:0000256" key="1">
    <source>
        <dbReference type="ARBA" id="ARBA00006336"/>
    </source>
</evidence>
<dbReference type="GO" id="GO:0008936">
    <property type="term" value="F:nicotinamidase activity"/>
    <property type="evidence" value="ECO:0007669"/>
    <property type="project" value="UniProtKB-EC"/>
</dbReference>
<evidence type="ECO:0000313" key="9">
    <source>
        <dbReference type="EMBL" id="EFM25687.1"/>
    </source>
</evidence>
<dbReference type="GO" id="GO:0019363">
    <property type="term" value="P:pyridine nucleotide biosynthetic process"/>
    <property type="evidence" value="ECO:0007669"/>
    <property type="project" value="UniProtKB-KW"/>
</dbReference>
<evidence type="ECO:0000256" key="7">
    <source>
        <dbReference type="ARBA" id="ARBA00043224"/>
    </source>
</evidence>
<feature type="domain" description="Isochorismatase-like" evidence="8">
    <location>
        <begin position="3"/>
        <end position="181"/>
    </location>
</feature>
<dbReference type="InterPro" id="IPR036380">
    <property type="entry name" value="Isochorismatase-like_sf"/>
</dbReference>
<dbReference type="InterPro" id="IPR000868">
    <property type="entry name" value="Isochorismatase-like_dom"/>
</dbReference>
<evidence type="ECO:0000313" key="10">
    <source>
        <dbReference type="Proteomes" id="UP000003280"/>
    </source>
</evidence>
<proteinExistence type="inferred from homology"/>
<dbReference type="eggNOG" id="COG1335">
    <property type="taxonomic scope" value="Bacteria"/>
</dbReference>
<dbReference type="STRING" id="862517.HMPREF9225_0749"/>
<gene>
    <name evidence="9" type="ORF">HMPREF9225_0749</name>
</gene>
<dbReference type="Pfam" id="PF00857">
    <property type="entry name" value="Isochorismatase"/>
    <property type="match status" value="1"/>
</dbReference>
<accession>E0NKR0</accession>
<comment type="pathway">
    <text evidence="5">Cofactor biosynthesis; nicotinate biosynthesis; nicotinate from nicotinamide: step 1/1.</text>
</comment>
<keyword evidence="10" id="KW-1185">Reference proteome</keyword>
<dbReference type="HOGENOM" id="CLU_068979_13_1_9"/>
<evidence type="ECO:0000256" key="5">
    <source>
        <dbReference type="ARBA" id="ARBA00037900"/>
    </source>
</evidence>
<evidence type="ECO:0000259" key="8">
    <source>
        <dbReference type="Pfam" id="PF00857"/>
    </source>
</evidence>
<dbReference type="EC" id="3.5.1.19" evidence="6"/>
<dbReference type="PANTHER" id="PTHR11080:SF2">
    <property type="entry name" value="LD05707P"/>
    <property type="match status" value="1"/>
</dbReference>
<keyword evidence="2" id="KW-0662">Pyridine nucleotide biosynthesis</keyword>
<evidence type="ECO:0000256" key="3">
    <source>
        <dbReference type="ARBA" id="ARBA00022723"/>
    </source>
</evidence>
<evidence type="ECO:0000256" key="6">
    <source>
        <dbReference type="ARBA" id="ARBA00039017"/>
    </source>
</evidence>
<name>E0NKR0_9FIRM</name>
<dbReference type="SUPFAM" id="SSF52499">
    <property type="entry name" value="Isochorismatase-like hydrolases"/>
    <property type="match status" value="1"/>
</dbReference>
<dbReference type="RefSeq" id="WP_008901564.1">
    <property type="nucleotide sequence ID" value="NZ_GL397071.1"/>
</dbReference>
<dbReference type="Proteomes" id="UP000003280">
    <property type="component" value="Unassembled WGS sequence"/>
</dbReference>
<dbReference type="InterPro" id="IPR052347">
    <property type="entry name" value="Isochorismatase_Nicotinamidase"/>
</dbReference>
<protein>
    <recommendedName>
        <fullName evidence="6">nicotinamidase</fullName>
        <ecNumber evidence="6">3.5.1.19</ecNumber>
    </recommendedName>
    <alternativeName>
        <fullName evidence="7">Nicotinamide deamidase</fullName>
    </alternativeName>
</protein>
<keyword evidence="4" id="KW-0378">Hydrolase</keyword>
<comment type="caution">
    <text evidence="9">The sequence shown here is derived from an EMBL/GenBank/DDBJ whole genome shotgun (WGS) entry which is preliminary data.</text>
</comment>
<reference evidence="9 10" key="1">
    <citation type="submission" date="2010-07" db="EMBL/GenBank/DDBJ databases">
        <authorList>
            <person name="Muzny D."/>
            <person name="Qin X."/>
            <person name="Deng J."/>
            <person name="Jiang H."/>
            <person name="Liu Y."/>
            <person name="Qu J."/>
            <person name="Song X.-Z."/>
            <person name="Zhang L."/>
            <person name="Thornton R."/>
            <person name="Coyle M."/>
            <person name="Francisco L."/>
            <person name="Jackson L."/>
            <person name="Javaid M."/>
            <person name="Korchina V."/>
            <person name="Kovar C."/>
            <person name="Mata R."/>
            <person name="Mathew T."/>
            <person name="Ngo R."/>
            <person name="Nguyen L."/>
            <person name="Nguyen N."/>
            <person name="Okwuonu G."/>
            <person name="Ongeri F."/>
            <person name="Pham C."/>
            <person name="Simmons D."/>
            <person name="Wilczek-Boney K."/>
            <person name="Hale W."/>
            <person name="Jakkamsetti A."/>
            <person name="Pham P."/>
            <person name="Ruth R."/>
            <person name="San Lucas F."/>
            <person name="Warren J."/>
            <person name="Zhang J."/>
            <person name="Zhao Z."/>
            <person name="Zhou C."/>
            <person name="Zhu D."/>
            <person name="Lee S."/>
            <person name="Bess C."/>
            <person name="Blankenburg K."/>
            <person name="Forbes L."/>
            <person name="Fu Q."/>
            <person name="Gubbala S."/>
            <person name="Hirani K."/>
            <person name="Jayaseelan J.C."/>
            <person name="Lara F."/>
            <person name="Munidasa M."/>
            <person name="Palculict T."/>
            <person name="Patil S."/>
            <person name="Pu L.-L."/>
            <person name="Saada N."/>
            <person name="Tang L."/>
            <person name="Weissenberger G."/>
            <person name="Zhu Y."/>
            <person name="Hemphill L."/>
            <person name="Shang Y."/>
            <person name="Youmans B."/>
            <person name="Ayvaz T."/>
            <person name="Ross M."/>
            <person name="Santibanez J."/>
            <person name="Aqrawi P."/>
            <person name="Gross S."/>
            <person name="Joshi V."/>
            <person name="Fowler G."/>
            <person name="Nazareth L."/>
            <person name="Reid J."/>
            <person name="Worley K."/>
            <person name="Petrosino J."/>
            <person name="Highlander S."/>
            <person name="Gibbs R."/>
        </authorList>
    </citation>
    <scope>NUCLEOTIDE SEQUENCE [LARGE SCALE GENOMIC DNA]</scope>
    <source>
        <strain evidence="9 10">ATCC BAA-1640</strain>
    </source>
</reference>
<evidence type="ECO:0000256" key="4">
    <source>
        <dbReference type="ARBA" id="ARBA00022801"/>
    </source>
</evidence>
<evidence type="ECO:0000256" key="2">
    <source>
        <dbReference type="ARBA" id="ARBA00022642"/>
    </source>
</evidence>